<keyword evidence="2" id="KW-1185">Reference proteome</keyword>
<protein>
    <submittedName>
        <fullName evidence="1">Uncharacterized protein</fullName>
    </submittedName>
</protein>
<comment type="caution">
    <text evidence="1">The sequence shown here is derived from an EMBL/GenBank/DDBJ whole genome shotgun (WGS) entry which is preliminary data.</text>
</comment>
<proteinExistence type="predicted"/>
<evidence type="ECO:0000313" key="1">
    <source>
        <dbReference type="EMBL" id="KAG8155988.1"/>
    </source>
</evidence>
<evidence type="ECO:0000313" key="2">
    <source>
        <dbReference type="Proteomes" id="UP000827092"/>
    </source>
</evidence>
<dbReference type="Proteomes" id="UP000827092">
    <property type="component" value="Unassembled WGS sequence"/>
</dbReference>
<gene>
    <name evidence="1" type="ORF">JTE90_002494</name>
</gene>
<accession>A0AAV6TDY9</accession>
<reference evidence="1 2" key="1">
    <citation type="journal article" date="2022" name="Nat. Ecol. Evol.">
        <title>A masculinizing supergene underlies an exaggerated male reproductive morph in a spider.</title>
        <authorList>
            <person name="Hendrickx F."/>
            <person name="De Corte Z."/>
            <person name="Sonet G."/>
            <person name="Van Belleghem S.M."/>
            <person name="Kostlbacher S."/>
            <person name="Vangestel C."/>
        </authorList>
    </citation>
    <scope>NUCLEOTIDE SEQUENCE [LARGE SCALE GENOMIC DNA]</scope>
    <source>
        <strain evidence="1">W744_W776</strain>
    </source>
</reference>
<dbReference type="EMBL" id="JAFNEN010006411">
    <property type="protein sequence ID" value="KAG8155988.1"/>
    <property type="molecule type" value="Genomic_DNA"/>
</dbReference>
<sequence>MFRNVLNRPWTVPNVISPPKDWENFLDTILEDSIIEEILRMMEEFWMEWKICIGLAEQHEALVIQTARYNNILKMYTKYQQN</sequence>
<name>A0AAV6TDY9_9ARAC</name>
<organism evidence="1 2">
    <name type="scientific">Oedothorax gibbosus</name>
    <dbReference type="NCBI Taxonomy" id="931172"/>
    <lineage>
        <taxon>Eukaryota</taxon>
        <taxon>Metazoa</taxon>
        <taxon>Ecdysozoa</taxon>
        <taxon>Arthropoda</taxon>
        <taxon>Chelicerata</taxon>
        <taxon>Arachnida</taxon>
        <taxon>Araneae</taxon>
        <taxon>Araneomorphae</taxon>
        <taxon>Entelegynae</taxon>
        <taxon>Araneoidea</taxon>
        <taxon>Linyphiidae</taxon>
        <taxon>Erigoninae</taxon>
        <taxon>Oedothorax</taxon>
    </lineage>
</organism>
<dbReference type="AlphaFoldDB" id="A0AAV6TDY9"/>